<feature type="compositionally biased region" description="Polar residues" evidence="9">
    <location>
        <begin position="258"/>
        <end position="272"/>
    </location>
</feature>
<evidence type="ECO:0000313" key="11">
    <source>
        <dbReference type="EMBL" id="QID78725.1"/>
    </source>
</evidence>
<comment type="subcellular location">
    <subcellularLocation>
        <location evidence="1">Nucleus</location>
    </subcellularLocation>
</comment>
<keyword evidence="4" id="KW-0805">Transcription regulation</keyword>
<name>A0A6C1DPD4_SACPS</name>
<feature type="region of interest" description="Disordered" evidence="9">
    <location>
        <begin position="381"/>
        <end position="487"/>
    </location>
</feature>
<feature type="compositionally biased region" description="Low complexity" evidence="9">
    <location>
        <begin position="680"/>
        <end position="702"/>
    </location>
</feature>
<dbReference type="InterPro" id="IPR001138">
    <property type="entry name" value="Zn2Cys6_DnaBD"/>
</dbReference>
<feature type="compositionally biased region" description="Low complexity" evidence="9">
    <location>
        <begin position="426"/>
        <end position="446"/>
    </location>
</feature>
<keyword evidence="8" id="KW-0539">Nucleus</keyword>
<feature type="compositionally biased region" description="Polar residues" evidence="9">
    <location>
        <begin position="316"/>
        <end position="325"/>
    </location>
</feature>
<feature type="compositionally biased region" description="Low complexity" evidence="9">
    <location>
        <begin position="381"/>
        <end position="398"/>
    </location>
</feature>
<dbReference type="InterPro" id="IPR036864">
    <property type="entry name" value="Zn2-C6_fun-type_DNA-bd_sf"/>
</dbReference>
<dbReference type="GO" id="GO:1902930">
    <property type="term" value="P:regulation of alcohol biosynthetic process"/>
    <property type="evidence" value="ECO:0007669"/>
    <property type="project" value="UniProtKB-ARBA"/>
</dbReference>
<evidence type="ECO:0000256" key="5">
    <source>
        <dbReference type="ARBA" id="ARBA00023125"/>
    </source>
</evidence>
<evidence type="ECO:0000256" key="2">
    <source>
        <dbReference type="ARBA" id="ARBA00022723"/>
    </source>
</evidence>
<evidence type="ECO:0000256" key="8">
    <source>
        <dbReference type="ARBA" id="ARBA00023242"/>
    </source>
</evidence>
<feature type="compositionally biased region" description="Polar residues" evidence="9">
    <location>
        <begin position="469"/>
        <end position="482"/>
    </location>
</feature>
<evidence type="ECO:0000259" key="10">
    <source>
        <dbReference type="PROSITE" id="PS50048"/>
    </source>
</evidence>
<dbReference type="AlphaFoldDB" id="A0A6C1DPD4"/>
<dbReference type="CDD" id="cd00067">
    <property type="entry name" value="GAL4"/>
    <property type="match status" value="1"/>
</dbReference>
<keyword evidence="3" id="KW-0862">Zinc</keyword>
<feature type="compositionally biased region" description="Polar residues" evidence="9">
    <location>
        <begin position="61"/>
        <end position="77"/>
    </location>
</feature>
<dbReference type="FunFam" id="4.10.240.10:FF:000017">
    <property type="entry name" value="Transcriptional regulator UME6"/>
    <property type="match status" value="1"/>
</dbReference>
<evidence type="ECO:0000256" key="3">
    <source>
        <dbReference type="ARBA" id="ARBA00022833"/>
    </source>
</evidence>
<keyword evidence="2" id="KW-0479">Metal-binding</keyword>
<evidence type="ECO:0000256" key="4">
    <source>
        <dbReference type="ARBA" id="ARBA00023015"/>
    </source>
</evidence>
<evidence type="ECO:0000256" key="6">
    <source>
        <dbReference type="ARBA" id="ARBA00023159"/>
    </source>
</evidence>
<dbReference type="GO" id="GO:0000978">
    <property type="term" value="F:RNA polymerase II cis-regulatory region sequence-specific DNA binding"/>
    <property type="evidence" value="ECO:0007669"/>
    <property type="project" value="UniProtKB-ARBA"/>
</dbReference>
<dbReference type="SMART" id="SM00066">
    <property type="entry name" value="GAL4"/>
    <property type="match status" value="1"/>
</dbReference>
<dbReference type="SUPFAM" id="SSF57701">
    <property type="entry name" value="Zn2/Cys6 DNA-binding domain"/>
    <property type="match status" value="1"/>
</dbReference>
<keyword evidence="7" id="KW-0804">Transcription</keyword>
<dbReference type="PROSITE" id="PS00463">
    <property type="entry name" value="ZN2_CY6_FUNGAL_1"/>
    <property type="match status" value="1"/>
</dbReference>
<proteinExistence type="predicted"/>
<dbReference type="Pfam" id="PF00172">
    <property type="entry name" value="Zn_clus"/>
    <property type="match status" value="1"/>
</dbReference>
<evidence type="ECO:0000256" key="9">
    <source>
        <dbReference type="SAM" id="MobiDB-lite"/>
    </source>
</evidence>
<feature type="compositionally biased region" description="Polar residues" evidence="9">
    <location>
        <begin position="92"/>
        <end position="112"/>
    </location>
</feature>
<feature type="region of interest" description="Disordered" evidence="9">
    <location>
        <begin position="1"/>
        <end position="77"/>
    </location>
</feature>
<evidence type="ECO:0000256" key="1">
    <source>
        <dbReference type="ARBA" id="ARBA00004123"/>
    </source>
</evidence>
<feature type="domain" description="Zn(2)-C6 fungal-type" evidence="10">
    <location>
        <begin position="770"/>
        <end position="800"/>
    </location>
</feature>
<gene>
    <name evidence="11" type="primary">UME6_1</name>
    <name evidence="11" type="ORF">GRS66_000944</name>
</gene>
<feature type="compositionally biased region" description="Basic residues" evidence="9">
    <location>
        <begin position="718"/>
        <end position="739"/>
    </location>
</feature>
<protein>
    <submittedName>
        <fullName evidence="11">DNA-binding transcriptional regulator ume6</fullName>
    </submittedName>
</protein>
<feature type="compositionally biased region" description="Polar residues" evidence="9">
    <location>
        <begin position="39"/>
        <end position="48"/>
    </location>
</feature>
<dbReference type="GO" id="GO:0008270">
    <property type="term" value="F:zinc ion binding"/>
    <property type="evidence" value="ECO:0007669"/>
    <property type="project" value="InterPro"/>
</dbReference>
<dbReference type="OrthoDB" id="3251668at2759"/>
<evidence type="ECO:0000256" key="7">
    <source>
        <dbReference type="ARBA" id="ARBA00023163"/>
    </source>
</evidence>
<dbReference type="Gene3D" id="4.10.240.10">
    <property type="entry name" value="Zn(2)-C6 fungal-type DNA-binding domain"/>
    <property type="match status" value="1"/>
</dbReference>
<accession>A0A6C1DPD4</accession>
<dbReference type="GO" id="GO:0000981">
    <property type="term" value="F:DNA-binding transcription factor activity, RNA polymerase II-specific"/>
    <property type="evidence" value="ECO:0007669"/>
    <property type="project" value="InterPro"/>
</dbReference>
<feature type="region of interest" description="Disordered" evidence="9">
    <location>
        <begin position="636"/>
        <end position="766"/>
    </location>
</feature>
<dbReference type="Proteomes" id="UP000501346">
    <property type="component" value="Chromosome ScIV"/>
</dbReference>
<keyword evidence="6" id="KW-0010">Activator</keyword>
<feature type="compositionally biased region" description="Polar residues" evidence="9">
    <location>
        <begin position="399"/>
        <end position="414"/>
    </location>
</feature>
<dbReference type="GO" id="GO:0005634">
    <property type="term" value="C:nucleus"/>
    <property type="evidence" value="ECO:0007669"/>
    <property type="project" value="UniProtKB-SubCell"/>
</dbReference>
<feature type="compositionally biased region" description="Basic and acidic residues" evidence="9">
    <location>
        <begin position="117"/>
        <end position="126"/>
    </location>
</feature>
<feature type="region of interest" description="Disordered" evidence="9">
    <location>
        <begin position="92"/>
        <end position="168"/>
    </location>
</feature>
<feature type="region of interest" description="Disordered" evidence="9">
    <location>
        <begin position="218"/>
        <end position="332"/>
    </location>
</feature>
<evidence type="ECO:0000313" key="12">
    <source>
        <dbReference type="Proteomes" id="UP000501346"/>
    </source>
</evidence>
<feature type="compositionally biased region" description="Polar residues" evidence="9">
    <location>
        <begin position="670"/>
        <end position="679"/>
    </location>
</feature>
<dbReference type="EMBL" id="CP048985">
    <property type="protein sequence ID" value="QID78725.1"/>
    <property type="molecule type" value="Genomic_DNA"/>
</dbReference>
<feature type="compositionally biased region" description="Low complexity" evidence="9">
    <location>
        <begin position="273"/>
        <end position="305"/>
    </location>
</feature>
<sequence>MLDKARSQSKHMDESNAAASLLSMETTANNHHYLHNKTSRATLMNSSQDGKKHAEDEVSDGANSRHPTISSASIESLKTTYDENPLLSIMKSTCAPNNTPVHTPSGSPSLKVQSGGDIKDDPKENDTTTTTNTTLQDRRDSDNAVHAAASPLAPSNTPSDPKSLCNGHVAQATDPQISGAIQPQYTATNEDVFPYSSTSTNSNTATTTIVAGAKKKIHLPPPQAPAVSSPGTTAAGSGAGTGSGIRSRTGSDLPLIITSANKNNGKTTNSPMSILSRNNSTNNNDNNSIQSSDSRESSNNNEIGGYLRGGTKRGGSPSNDSQVQHNVHDDQCAVGVAPRNFYFNKDREITDPNVKLDENESKINISFWLNSKYRDEAYSLNESSSNNASSNTDTPTNSRHANTSSSITSRNNFQHFRFNQIPSQPPTSASSFTSTNNNNPQRTNINRGEDPFATSSRPSTGFFYGDLPNRNNRNSPFHTNEQYIPPPPPKYINSKLDGLRSRLLLGPNSASSSTKLDDDLGTAAAVLSNMRSSPYRTHDKPISNVNDMNNTNALGVPASRPHSSSFPSKGVLRPILLRIHNSEQQPIFESNNSTAVFDEDQDQNQDLSPYHLNLNSKKVLDPTFESRTRQVTWNKNGKRIDRRLSAPEQQQQLEVPPLKKSRRSVGNARVASQTNSDYNSLGESSTSSAPSSPSLKASSGLAYTADYPNATSPDFAKSKGKNVKPKAKSKAKQSSKKRPNNTTSKSKANNSQESNNATSSTSQGTRSRTGCWICRLRKKKCTEERPHCFNCERLKLDCHYDAFKPDFVSDPKKKQMKLEEIKKKTKEAKRRAMKNKSSLKKRYCYYYYYYYCH</sequence>
<reference evidence="11 12" key="1">
    <citation type="journal article" date="2019" name="BMC Genomics">
        <title>Chromosome level assembly and comparative genome analysis confirm lager-brewing yeasts originated from a single hybridization.</title>
        <authorList>
            <person name="Salazar A.N."/>
            <person name="Gorter de Vries A.R."/>
            <person name="van den Broek M."/>
            <person name="Brouwers N."/>
            <person name="de la Torre Cortes P."/>
            <person name="Kuijpers N.G.A."/>
            <person name="Daran J.G."/>
            <person name="Abeel T."/>
        </authorList>
    </citation>
    <scope>NUCLEOTIDE SEQUENCE [LARGE SCALE GENOMIC DNA]</scope>
    <source>
        <strain evidence="11 12">CBS 1483</strain>
    </source>
</reference>
<feature type="compositionally biased region" description="Low complexity" evidence="9">
    <location>
        <begin position="226"/>
        <end position="236"/>
    </location>
</feature>
<keyword evidence="12" id="KW-1185">Reference proteome</keyword>
<keyword evidence="5 11" id="KW-0238">DNA-binding</keyword>
<dbReference type="GO" id="GO:0045944">
    <property type="term" value="P:positive regulation of transcription by RNA polymerase II"/>
    <property type="evidence" value="ECO:0007669"/>
    <property type="project" value="UniProtKB-ARBA"/>
</dbReference>
<organism evidence="11 12">
    <name type="scientific">Saccharomyces pastorianus</name>
    <name type="common">Lager yeast</name>
    <name type="synonym">Saccharomyces cerevisiae x Saccharomyces eubayanus</name>
    <dbReference type="NCBI Taxonomy" id="27292"/>
    <lineage>
        <taxon>Eukaryota</taxon>
        <taxon>Fungi</taxon>
        <taxon>Dikarya</taxon>
        <taxon>Ascomycota</taxon>
        <taxon>Saccharomycotina</taxon>
        <taxon>Saccharomycetes</taxon>
        <taxon>Saccharomycetales</taxon>
        <taxon>Saccharomycetaceae</taxon>
        <taxon>Saccharomyces</taxon>
    </lineage>
</organism>
<feature type="compositionally biased region" description="Low complexity" evidence="9">
    <location>
        <begin position="740"/>
        <end position="751"/>
    </location>
</feature>
<dbReference type="PROSITE" id="PS50048">
    <property type="entry name" value="ZN2_CY6_FUNGAL_2"/>
    <property type="match status" value="1"/>
</dbReference>
<feature type="compositionally biased region" description="Basic and acidic residues" evidence="9">
    <location>
        <begin position="1"/>
        <end position="14"/>
    </location>
</feature>